<reference evidence="2" key="1">
    <citation type="submission" date="2022-11" db="EMBL/GenBank/DDBJ databases">
        <authorList>
            <person name="Hyden B.L."/>
            <person name="Feng K."/>
            <person name="Yates T."/>
            <person name="Jawdy S."/>
            <person name="Smart L.B."/>
            <person name="Muchero W."/>
        </authorList>
    </citation>
    <scope>NUCLEOTIDE SEQUENCE</scope>
    <source>
        <tissue evidence="2">Shoot tip</tissue>
    </source>
</reference>
<feature type="compositionally biased region" description="Polar residues" evidence="1">
    <location>
        <begin position="33"/>
        <end position="66"/>
    </location>
</feature>
<protein>
    <submittedName>
        <fullName evidence="2">RNA-BINDING PROTEIN RELATED</fullName>
    </submittedName>
</protein>
<evidence type="ECO:0000256" key="1">
    <source>
        <dbReference type="SAM" id="MobiDB-lite"/>
    </source>
</evidence>
<dbReference type="AlphaFoldDB" id="A0A9Q0UC85"/>
<evidence type="ECO:0000313" key="3">
    <source>
        <dbReference type="Proteomes" id="UP001151532"/>
    </source>
</evidence>
<sequence length="189" mass="19989">MGQTTPRMVPPPGPRHAVPQLGFPSPAAPPNALSMNRPTTAPTFTSVPQPQAGPSSAPTPIQSSLGMPLPNSSITPAFGSAPISFPVTTSNFAPVRPPTITNAKVQHSGTADFTFRPHQQQNPAPQIVPSFSSHHANQTGPLLRPRMQTQTPQAPHFHMDVPNSITQPGRHLFPPHVGNQLGQVPFVGT</sequence>
<feature type="region of interest" description="Disordered" evidence="1">
    <location>
        <begin position="1"/>
        <end position="66"/>
    </location>
</feature>
<gene>
    <name evidence="2" type="ORF">OIU79_005312</name>
</gene>
<organism evidence="2 3">
    <name type="scientific">Salix purpurea</name>
    <name type="common">Purple osier willow</name>
    <dbReference type="NCBI Taxonomy" id="77065"/>
    <lineage>
        <taxon>Eukaryota</taxon>
        <taxon>Viridiplantae</taxon>
        <taxon>Streptophyta</taxon>
        <taxon>Embryophyta</taxon>
        <taxon>Tracheophyta</taxon>
        <taxon>Spermatophyta</taxon>
        <taxon>Magnoliopsida</taxon>
        <taxon>eudicotyledons</taxon>
        <taxon>Gunneridae</taxon>
        <taxon>Pentapetalae</taxon>
        <taxon>rosids</taxon>
        <taxon>fabids</taxon>
        <taxon>Malpighiales</taxon>
        <taxon>Salicaceae</taxon>
        <taxon>Saliceae</taxon>
        <taxon>Salix</taxon>
    </lineage>
</organism>
<name>A0A9Q0UC85_SALPP</name>
<evidence type="ECO:0000313" key="2">
    <source>
        <dbReference type="EMBL" id="KAJ6727400.1"/>
    </source>
</evidence>
<dbReference type="Proteomes" id="UP001151532">
    <property type="component" value="Chromosome 8"/>
</dbReference>
<reference evidence="2" key="2">
    <citation type="journal article" date="2023" name="Int. J. Mol. Sci.">
        <title>De Novo Assembly and Annotation of 11 Diverse Shrub Willow (Salix) Genomes Reveals Novel Gene Organization in Sex-Linked Regions.</title>
        <authorList>
            <person name="Hyden B."/>
            <person name="Feng K."/>
            <person name="Yates T.B."/>
            <person name="Jawdy S."/>
            <person name="Cereghino C."/>
            <person name="Smart L.B."/>
            <person name="Muchero W."/>
        </authorList>
    </citation>
    <scope>NUCLEOTIDE SEQUENCE</scope>
    <source>
        <tissue evidence="2">Shoot tip</tissue>
    </source>
</reference>
<proteinExistence type="predicted"/>
<comment type="caution">
    <text evidence="2">The sequence shown here is derived from an EMBL/GenBank/DDBJ whole genome shotgun (WGS) entry which is preliminary data.</text>
</comment>
<dbReference type="EMBL" id="JAPFFK010000013">
    <property type="protein sequence ID" value="KAJ6727400.1"/>
    <property type="molecule type" value="Genomic_DNA"/>
</dbReference>
<keyword evidence="3" id="KW-1185">Reference proteome</keyword>
<dbReference type="OrthoDB" id="6777263at2759"/>
<accession>A0A9Q0UC85</accession>